<organism evidence="1 2">
    <name type="scientific">Neorhizobium galegae bv. officinalis</name>
    <dbReference type="NCBI Taxonomy" id="323656"/>
    <lineage>
        <taxon>Bacteria</taxon>
        <taxon>Pseudomonadati</taxon>
        <taxon>Pseudomonadota</taxon>
        <taxon>Alphaproteobacteria</taxon>
        <taxon>Hyphomicrobiales</taxon>
        <taxon>Rhizobiaceae</taxon>
        <taxon>Rhizobium/Agrobacterium group</taxon>
        <taxon>Neorhizobium</taxon>
    </lineage>
</organism>
<sequence>MNIPEMPFRAPVNIRLPNGLNHTFHNVYDALDFLENEWPLKHGERYDRAIQRCRAALKRIAPVEIAREAFIAACLEAGMPMVAVTTGRSSSATALPLAAPA</sequence>
<dbReference type="OrthoDB" id="8420210at2"/>
<name>A0A0T7FFX0_NEOGA</name>
<dbReference type="AlphaFoldDB" id="A0A0T7FFX0"/>
<protein>
    <recommendedName>
        <fullName evidence="3">DUF982 domain-containing protein</fullName>
    </recommendedName>
</protein>
<dbReference type="Proteomes" id="UP000046176">
    <property type="component" value="Unassembled WGS sequence"/>
</dbReference>
<reference evidence="1 2" key="1">
    <citation type="submission" date="2014-08" db="EMBL/GenBank/DDBJ databases">
        <authorList>
            <person name="Chen Y.-H."/>
        </authorList>
    </citation>
    <scope>NUCLEOTIDE SEQUENCE [LARGE SCALE GENOMIC DNA]</scope>
</reference>
<accession>A0A0T7FFX0</accession>
<dbReference type="EMBL" id="CCRH01000005">
    <property type="protein sequence ID" value="CDZ33900.1"/>
    <property type="molecule type" value="Genomic_DNA"/>
</dbReference>
<gene>
    <name evidence="1" type="ORF">NGAL_HAMBI1145_20370</name>
</gene>
<dbReference type="InterPro" id="IPR010385">
    <property type="entry name" value="DUF982"/>
</dbReference>
<evidence type="ECO:0000313" key="2">
    <source>
        <dbReference type="Proteomes" id="UP000046176"/>
    </source>
</evidence>
<proteinExistence type="predicted"/>
<dbReference type="Gene3D" id="6.10.250.730">
    <property type="match status" value="1"/>
</dbReference>
<dbReference type="Pfam" id="PF06169">
    <property type="entry name" value="DUF982"/>
    <property type="match status" value="1"/>
</dbReference>
<dbReference type="RefSeq" id="WP_046666264.1">
    <property type="nucleotide sequence ID" value="NZ_CCRH01000005.1"/>
</dbReference>
<evidence type="ECO:0008006" key="3">
    <source>
        <dbReference type="Google" id="ProtNLM"/>
    </source>
</evidence>
<evidence type="ECO:0000313" key="1">
    <source>
        <dbReference type="EMBL" id="CDZ33900.1"/>
    </source>
</evidence>